<reference evidence="2" key="1">
    <citation type="submission" date="2022-03" db="EMBL/GenBank/DDBJ databases">
        <title>Description of Abyssus ytuae gen. nov., sp. nov., a novel member of the family Flavobacteriaceae isolated from the sediment of Mariana Trench.</title>
        <authorList>
            <person name="Zhang J."/>
            <person name="Xu X."/>
        </authorList>
    </citation>
    <scope>NUCLEOTIDE SEQUENCE</scope>
    <source>
        <strain evidence="2">MT3330</strain>
    </source>
</reference>
<keyword evidence="3" id="KW-1185">Reference proteome</keyword>
<proteinExistence type="predicted"/>
<keyword evidence="1" id="KW-1133">Transmembrane helix</keyword>
<dbReference type="EMBL" id="CP094358">
    <property type="protein sequence ID" value="UOB18554.1"/>
    <property type="molecule type" value="Genomic_DNA"/>
</dbReference>
<keyword evidence="1" id="KW-0812">Transmembrane</keyword>
<dbReference type="KEGG" id="fbm:MQE35_04515"/>
<keyword evidence="1" id="KW-0472">Membrane</keyword>
<organism evidence="2 3">
    <name type="scientific">Abyssalbus ytuae</name>
    <dbReference type="NCBI Taxonomy" id="2926907"/>
    <lineage>
        <taxon>Bacteria</taxon>
        <taxon>Pseudomonadati</taxon>
        <taxon>Bacteroidota</taxon>
        <taxon>Flavobacteriia</taxon>
        <taxon>Flavobacteriales</taxon>
        <taxon>Flavobacteriaceae</taxon>
        <taxon>Abyssalbus</taxon>
    </lineage>
</organism>
<dbReference type="AlphaFoldDB" id="A0A9E6ZMG9"/>
<evidence type="ECO:0000256" key="1">
    <source>
        <dbReference type="SAM" id="Phobius"/>
    </source>
</evidence>
<evidence type="ECO:0000313" key="3">
    <source>
        <dbReference type="Proteomes" id="UP000831290"/>
    </source>
</evidence>
<feature type="transmembrane region" description="Helical" evidence="1">
    <location>
        <begin position="49"/>
        <end position="67"/>
    </location>
</feature>
<evidence type="ECO:0000313" key="2">
    <source>
        <dbReference type="EMBL" id="UOB18554.1"/>
    </source>
</evidence>
<protein>
    <submittedName>
        <fullName evidence="2">Uncharacterized protein</fullName>
    </submittedName>
</protein>
<gene>
    <name evidence="2" type="ORF">MQE35_04515</name>
</gene>
<sequence length="109" mass="13437">MIVISKRIFPERFEGLTLWPVIILKYDNLRNDEVLINHERIHLKQQLELFILPFYIIYFIEWVIGIFKYKDAHLAYRNISFEREAYKNEENLKYLKTRPLFSSFKYFLA</sequence>
<name>A0A9E6ZMG9_9FLAO</name>
<dbReference type="Proteomes" id="UP000831290">
    <property type="component" value="Chromosome"/>
</dbReference>
<dbReference type="RefSeq" id="WP_255844965.1">
    <property type="nucleotide sequence ID" value="NZ_CP094358.1"/>
</dbReference>
<accession>A0A9E6ZMG9</accession>